<sequence length="244" mass="29263">MGEVIWNKESYNELIVNLKNNADEKYRDFTLNLNPGKEKIIGIRIPELRKKAAEISKGDWRKFLYISYKNDNGYIEEEFIRGLVIGNVKNCDIEEFIDYVDDFIGRIDSWSVNDTFCSSLKITKKNMDRMHTFILDNLKSKNPWRKRFSIVMLMDYYLSEEYLDEIFDICDTIKDDEYYYKMAVAWLLSMCFVKFRDRTMAYFTSCNLDDFTYNKALQKTRESLRVSKEDKETLKEMKRKTVKM</sequence>
<dbReference type="InterPro" id="IPR014825">
    <property type="entry name" value="DNA_alkylation"/>
</dbReference>
<dbReference type="SUPFAM" id="SSF48371">
    <property type="entry name" value="ARM repeat"/>
    <property type="match status" value="1"/>
</dbReference>
<dbReference type="Proteomes" id="UP000003178">
    <property type="component" value="Unassembled WGS sequence"/>
</dbReference>
<dbReference type="EMBL" id="ABWP01000012">
    <property type="protein sequence ID" value="EEA85936.1"/>
    <property type="molecule type" value="Genomic_DNA"/>
</dbReference>
<dbReference type="Pfam" id="PF08713">
    <property type="entry name" value="DNA_alkylation"/>
    <property type="match status" value="1"/>
</dbReference>
<accession>B6FX16</accession>
<evidence type="ECO:0000313" key="1">
    <source>
        <dbReference type="EMBL" id="EEA85936.1"/>
    </source>
</evidence>
<protein>
    <recommendedName>
        <fullName evidence="3">DNA alkylation repair protein</fullName>
    </recommendedName>
</protein>
<dbReference type="PANTHER" id="PTHR34070">
    <property type="entry name" value="ARMADILLO-TYPE FOLD"/>
    <property type="match status" value="1"/>
</dbReference>
<reference evidence="1 2" key="2">
    <citation type="submission" date="2008-10" db="EMBL/GenBank/DDBJ databases">
        <title>Draft genome sequence of Clostridium hiranonis (DSM 13275).</title>
        <authorList>
            <person name="Sudarsanam P."/>
            <person name="Ley R."/>
            <person name="Guruge J."/>
            <person name="Turnbaugh P.J."/>
            <person name="Mahowald M."/>
            <person name="Liep D."/>
            <person name="Gordon J."/>
        </authorList>
    </citation>
    <scope>NUCLEOTIDE SEQUENCE [LARGE SCALE GENOMIC DNA]</scope>
    <source>
        <strain evidence="1 2">DSM 13275</strain>
    </source>
</reference>
<name>B6FX16_PEPHT</name>
<reference evidence="1 2" key="1">
    <citation type="submission" date="2008-09" db="EMBL/GenBank/DDBJ databases">
        <authorList>
            <person name="Fulton L."/>
            <person name="Clifton S."/>
            <person name="Fulton B."/>
            <person name="Xu J."/>
            <person name="Minx P."/>
            <person name="Pepin K.H."/>
            <person name="Johnson M."/>
            <person name="Thiruvilangam P."/>
            <person name="Bhonagiri V."/>
            <person name="Nash W.E."/>
            <person name="Mardis E.R."/>
            <person name="Wilson R.K."/>
        </authorList>
    </citation>
    <scope>NUCLEOTIDE SEQUENCE [LARGE SCALE GENOMIC DNA]</scope>
    <source>
        <strain evidence="1 2">DSM 13275</strain>
    </source>
</reference>
<dbReference type="HOGENOM" id="CLU_095329_0_0_9"/>
<dbReference type="OrthoDB" id="9784740at2"/>
<dbReference type="PANTHER" id="PTHR34070:SF1">
    <property type="entry name" value="DNA ALKYLATION REPAIR PROTEIN"/>
    <property type="match status" value="1"/>
</dbReference>
<dbReference type="STRING" id="500633.CLOHIR_00415"/>
<evidence type="ECO:0000313" key="2">
    <source>
        <dbReference type="Proteomes" id="UP000003178"/>
    </source>
</evidence>
<keyword evidence="2" id="KW-1185">Reference proteome</keyword>
<dbReference type="InterPro" id="IPR016024">
    <property type="entry name" value="ARM-type_fold"/>
</dbReference>
<dbReference type="RefSeq" id="WP_006439337.1">
    <property type="nucleotide sequence ID" value="NZ_DS995355.1"/>
</dbReference>
<dbReference type="AlphaFoldDB" id="B6FX16"/>
<organism evidence="1 2">
    <name type="scientific">Peptacetobacter hiranonis (strain DSM 13275 / JCM 10541 / KCTC 15199 / TO-931)</name>
    <name type="common">Clostridium hiranonis</name>
    <dbReference type="NCBI Taxonomy" id="500633"/>
    <lineage>
        <taxon>Bacteria</taxon>
        <taxon>Bacillati</taxon>
        <taxon>Bacillota</taxon>
        <taxon>Clostridia</taxon>
        <taxon>Peptostreptococcales</taxon>
        <taxon>Peptostreptococcaceae</taxon>
        <taxon>Peptacetobacter</taxon>
    </lineage>
</organism>
<comment type="caution">
    <text evidence="1">The sequence shown here is derived from an EMBL/GenBank/DDBJ whole genome shotgun (WGS) entry which is preliminary data.</text>
</comment>
<gene>
    <name evidence="1" type="ORF">CLOHIR_00415</name>
</gene>
<dbReference type="Gene3D" id="1.25.10.90">
    <property type="match status" value="1"/>
</dbReference>
<evidence type="ECO:0008006" key="3">
    <source>
        <dbReference type="Google" id="ProtNLM"/>
    </source>
</evidence>
<dbReference type="CDD" id="cd06561">
    <property type="entry name" value="AlkD_like"/>
    <property type="match status" value="1"/>
</dbReference>
<proteinExistence type="predicted"/>
<dbReference type="eggNOG" id="COG4912">
    <property type="taxonomic scope" value="Bacteria"/>
</dbReference>